<evidence type="ECO:0000313" key="8">
    <source>
        <dbReference type="EMBL" id="MBI5252490.1"/>
    </source>
</evidence>
<evidence type="ECO:0000256" key="2">
    <source>
        <dbReference type="ARBA" id="ARBA00007362"/>
    </source>
</evidence>
<comment type="subcellular location">
    <subcellularLocation>
        <location evidence="1">Membrane</location>
        <topology evidence="1">Multi-pass membrane protein</topology>
    </subcellularLocation>
</comment>
<feature type="transmembrane region" description="Helical" evidence="6">
    <location>
        <begin position="244"/>
        <end position="265"/>
    </location>
</feature>
<feature type="domain" description="EamA" evidence="7">
    <location>
        <begin position="184"/>
        <end position="318"/>
    </location>
</feature>
<feature type="transmembrane region" description="Helical" evidence="6">
    <location>
        <begin position="214"/>
        <end position="232"/>
    </location>
</feature>
<keyword evidence="3 6" id="KW-0812">Transmembrane</keyword>
<feature type="domain" description="EamA" evidence="7">
    <location>
        <begin position="34"/>
        <end position="168"/>
    </location>
</feature>
<feature type="transmembrane region" description="Helical" evidence="6">
    <location>
        <begin position="154"/>
        <end position="174"/>
    </location>
</feature>
<name>A0A9D6V8E6_9BACT</name>
<reference evidence="8" key="1">
    <citation type="submission" date="2020-07" db="EMBL/GenBank/DDBJ databases">
        <title>Huge and variable diversity of episymbiotic CPR bacteria and DPANN archaea in groundwater ecosystems.</title>
        <authorList>
            <person name="He C.Y."/>
            <person name="Keren R."/>
            <person name="Whittaker M."/>
            <person name="Farag I.F."/>
            <person name="Doudna J."/>
            <person name="Cate J.H.D."/>
            <person name="Banfield J.F."/>
        </authorList>
    </citation>
    <scope>NUCLEOTIDE SEQUENCE</scope>
    <source>
        <strain evidence="8">NC_groundwater_1664_Pr3_B-0.1um_52_9</strain>
    </source>
</reference>
<feature type="transmembrane region" description="Helical" evidence="6">
    <location>
        <begin position="302"/>
        <end position="319"/>
    </location>
</feature>
<proteinExistence type="inferred from homology"/>
<comment type="caution">
    <text evidence="8">The sequence shown here is derived from an EMBL/GenBank/DDBJ whole genome shotgun (WGS) entry which is preliminary data.</text>
</comment>
<dbReference type="EMBL" id="JACRDE010000613">
    <property type="protein sequence ID" value="MBI5252490.1"/>
    <property type="molecule type" value="Genomic_DNA"/>
</dbReference>
<dbReference type="Proteomes" id="UP000807825">
    <property type="component" value="Unassembled WGS sequence"/>
</dbReference>
<evidence type="ECO:0000313" key="9">
    <source>
        <dbReference type="Proteomes" id="UP000807825"/>
    </source>
</evidence>
<dbReference type="GO" id="GO:0016020">
    <property type="term" value="C:membrane"/>
    <property type="evidence" value="ECO:0007669"/>
    <property type="project" value="UniProtKB-SubCell"/>
</dbReference>
<feature type="transmembrane region" description="Helical" evidence="6">
    <location>
        <begin position="186"/>
        <end position="202"/>
    </location>
</feature>
<keyword evidence="5 6" id="KW-0472">Membrane</keyword>
<sequence length="321" mass="34821">MGLPKREGVLVPSSYSSKVEITRTLSLQHYRSAKGYLFVLAATAIWSGNFIVARMLSDSVPPVTLVVLRSAIAAIVLLPFVIRPLYSEIRVIIRHLGYLALTALLGLTMCNTLVYVAAATSNALNLSLIAICSPVFTILFARVFLHDTLTLRRVVGLMTASSGVALLVTGGRISSLTHLTFSEGDMWMLGQAASFALYSILVRKKPVELQPLTFLFSLFLLGMLFLLPWFIWEQTGTKVVEFSPTTLVAILYLGIGPSLLAYLCWNQSVAIIGPARAAFVYYCLPLFSGVEALILLGEAVHAVHVLSGILILGGVVFATKD</sequence>
<feature type="transmembrane region" description="Helical" evidence="6">
    <location>
        <begin position="124"/>
        <end position="145"/>
    </location>
</feature>
<comment type="similarity">
    <text evidence="2">Belongs to the EamA transporter family.</text>
</comment>
<dbReference type="InterPro" id="IPR000620">
    <property type="entry name" value="EamA_dom"/>
</dbReference>
<dbReference type="PANTHER" id="PTHR32322">
    <property type="entry name" value="INNER MEMBRANE TRANSPORTER"/>
    <property type="match status" value="1"/>
</dbReference>
<keyword evidence="4 6" id="KW-1133">Transmembrane helix</keyword>
<feature type="transmembrane region" description="Helical" evidence="6">
    <location>
        <begin position="36"/>
        <end position="57"/>
    </location>
</feature>
<organism evidence="8 9">
    <name type="scientific">Desulfomonile tiedjei</name>
    <dbReference type="NCBI Taxonomy" id="2358"/>
    <lineage>
        <taxon>Bacteria</taxon>
        <taxon>Pseudomonadati</taxon>
        <taxon>Thermodesulfobacteriota</taxon>
        <taxon>Desulfomonilia</taxon>
        <taxon>Desulfomonilales</taxon>
        <taxon>Desulfomonilaceae</taxon>
        <taxon>Desulfomonile</taxon>
    </lineage>
</organism>
<evidence type="ECO:0000256" key="4">
    <source>
        <dbReference type="ARBA" id="ARBA00022989"/>
    </source>
</evidence>
<evidence type="ECO:0000256" key="5">
    <source>
        <dbReference type="ARBA" id="ARBA00023136"/>
    </source>
</evidence>
<dbReference type="InterPro" id="IPR050638">
    <property type="entry name" value="AA-Vitamin_Transporters"/>
</dbReference>
<dbReference type="Pfam" id="PF00892">
    <property type="entry name" value="EamA"/>
    <property type="match status" value="2"/>
</dbReference>
<evidence type="ECO:0000256" key="6">
    <source>
        <dbReference type="SAM" id="Phobius"/>
    </source>
</evidence>
<evidence type="ECO:0000256" key="1">
    <source>
        <dbReference type="ARBA" id="ARBA00004141"/>
    </source>
</evidence>
<dbReference type="InterPro" id="IPR037185">
    <property type="entry name" value="EmrE-like"/>
</dbReference>
<dbReference type="SUPFAM" id="SSF103481">
    <property type="entry name" value="Multidrug resistance efflux transporter EmrE"/>
    <property type="match status" value="2"/>
</dbReference>
<feature type="transmembrane region" description="Helical" evidence="6">
    <location>
        <begin position="277"/>
        <end position="296"/>
    </location>
</feature>
<feature type="transmembrane region" description="Helical" evidence="6">
    <location>
        <begin position="98"/>
        <end position="118"/>
    </location>
</feature>
<evidence type="ECO:0000259" key="7">
    <source>
        <dbReference type="Pfam" id="PF00892"/>
    </source>
</evidence>
<accession>A0A9D6V8E6</accession>
<dbReference type="AlphaFoldDB" id="A0A9D6V8E6"/>
<feature type="transmembrane region" description="Helical" evidence="6">
    <location>
        <begin position="63"/>
        <end position="86"/>
    </location>
</feature>
<dbReference type="PANTHER" id="PTHR32322:SF2">
    <property type="entry name" value="EAMA DOMAIN-CONTAINING PROTEIN"/>
    <property type="match status" value="1"/>
</dbReference>
<evidence type="ECO:0000256" key="3">
    <source>
        <dbReference type="ARBA" id="ARBA00022692"/>
    </source>
</evidence>
<gene>
    <name evidence="8" type="ORF">HY912_23595</name>
</gene>
<protein>
    <submittedName>
        <fullName evidence="8">DMT family transporter</fullName>
    </submittedName>
</protein>